<evidence type="ECO:0000313" key="9">
    <source>
        <dbReference type="Proteomes" id="UP000015105"/>
    </source>
</evidence>
<dbReference type="AlphaFoldDB" id="A0A453HQW6"/>
<keyword evidence="2 6" id="KW-0812">Transmembrane</keyword>
<name>A0A453HQW6_AEGTS</name>
<feature type="region of interest" description="Disordered" evidence="5">
    <location>
        <begin position="1"/>
        <end position="50"/>
    </location>
</feature>
<dbReference type="GO" id="GO:0098542">
    <property type="term" value="P:defense response to other organism"/>
    <property type="evidence" value="ECO:0007669"/>
    <property type="project" value="InterPro"/>
</dbReference>
<proteinExistence type="predicted"/>
<evidence type="ECO:0000256" key="2">
    <source>
        <dbReference type="ARBA" id="ARBA00022692"/>
    </source>
</evidence>
<evidence type="ECO:0000256" key="4">
    <source>
        <dbReference type="ARBA" id="ARBA00023136"/>
    </source>
</evidence>
<reference evidence="9" key="2">
    <citation type="journal article" date="2017" name="Nat. Plants">
        <title>The Aegilops tauschii genome reveals multiple impacts of transposons.</title>
        <authorList>
            <person name="Zhao G."/>
            <person name="Zou C."/>
            <person name="Li K."/>
            <person name="Wang K."/>
            <person name="Li T."/>
            <person name="Gao L."/>
            <person name="Zhang X."/>
            <person name="Wang H."/>
            <person name="Yang Z."/>
            <person name="Liu X."/>
            <person name="Jiang W."/>
            <person name="Mao L."/>
            <person name="Kong X."/>
            <person name="Jiao Y."/>
            <person name="Jia J."/>
        </authorList>
    </citation>
    <scope>NUCLEOTIDE SEQUENCE [LARGE SCALE GENOMIC DNA]</scope>
    <source>
        <strain evidence="9">cv. AL8/78</strain>
    </source>
</reference>
<protein>
    <recommendedName>
        <fullName evidence="7">Late embryogenesis abundant protein LEA-2 subgroup domain-containing protein</fullName>
    </recommendedName>
</protein>
<dbReference type="Gramene" id="AET4Gv20267700.1">
    <property type="protein sequence ID" value="AET4Gv20267700.1"/>
    <property type="gene ID" value="AET4Gv20267700"/>
</dbReference>
<reference evidence="8" key="3">
    <citation type="journal article" date="2017" name="Nature">
        <title>Genome sequence of the progenitor of the wheat D genome Aegilops tauschii.</title>
        <authorList>
            <person name="Luo M.C."/>
            <person name="Gu Y.Q."/>
            <person name="Puiu D."/>
            <person name="Wang H."/>
            <person name="Twardziok S.O."/>
            <person name="Deal K.R."/>
            <person name="Huo N."/>
            <person name="Zhu T."/>
            <person name="Wang L."/>
            <person name="Wang Y."/>
            <person name="McGuire P.E."/>
            <person name="Liu S."/>
            <person name="Long H."/>
            <person name="Ramasamy R.K."/>
            <person name="Rodriguez J.C."/>
            <person name="Van S.L."/>
            <person name="Yuan L."/>
            <person name="Wang Z."/>
            <person name="Xia Z."/>
            <person name="Xiao L."/>
            <person name="Anderson O.D."/>
            <person name="Ouyang S."/>
            <person name="Liang Y."/>
            <person name="Zimin A.V."/>
            <person name="Pertea G."/>
            <person name="Qi P."/>
            <person name="Bennetzen J.L."/>
            <person name="Dai X."/>
            <person name="Dawson M.W."/>
            <person name="Muller H.G."/>
            <person name="Kugler K."/>
            <person name="Rivarola-Duarte L."/>
            <person name="Spannagl M."/>
            <person name="Mayer K.F.X."/>
            <person name="Lu F.H."/>
            <person name="Bevan M.W."/>
            <person name="Leroy P."/>
            <person name="Li P."/>
            <person name="You F.M."/>
            <person name="Sun Q."/>
            <person name="Liu Z."/>
            <person name="Lyons E."/>
            <person name="Wicker T."/>
            <person name="Salzberg S.L."/>
            <person name="Devos K.M."/>
            <person name="Dvorak J."/>
        </authorList>
    </citation>
    <scope>NUCLEOTIDE SEQUENCE [LARGE SCALE GENOMIC DNA]</scope>
    <source>
        <strain evidence="8">cv. AL8/78</strain>
    </source>
</reference>
<organism evidence="8 9">
    <name type="scientific">Aegilops tauschii subsp. strangulata</name>
    <name type="common">Goatgrass</name>
    <dbReference type="NCBI Taxonomy" id="200361"/>
    <lineage>
        <taxon>Eukaryota</taxon>
        <taxon>Viridiplantae</taxon>
        <taxon>Streptophyta</taxon>
        <taxon>Embryophyta</taxon>
        <taxon>Tracheophyta</taxon>
        <taxon>Spermatophyta</taxon>
        <taxon>Magnoliopsida</taxon>
        <taxon>Liliopsida</taxon>
        <taxon>Poales</taxon>
        <taxon>Poaceae</taxon>
        <taxon>BOP clade</taxon>
        <taxon>Pooideae</taxon>
        <taxon>Triticodae</taxon>
        <taxon>Triticeae</taxon>
        <taxon>Triticinae</taxon>
        <taxon>Aegilops</taxon>
    </lineage>
</organism>
<feature type="transmembrane region" description="Helical" evidence="6">
    <location>
        <begin position="107"/>
        <end position="133"/>
    </location>
</feature>
<dbReference type="Pfam" id="PF03168">
    <property type="entry name" value="LEA_2"/>
    <property type="match status" value="1"/>
</dbReference>
<dbReference type="EnsemblPlants" id="AET4Gv20267700.1">
    <property type="protein sequence ID" value="AET4Gv20267700.1"/>
    <property type="gene ID" value="AET4Gv20267700"/>
</dbReference>
<dbReference type="PANTHER" id="PTHR31234">
    <property type="entry name" value="LATE EMBRYOGENESIS ABUNDANT (LEA) HYDROXYPROLINE-RICH GLYCOPROTEIN FAMILY"/>
    <property type="match status" value="1"/>
</dbReference>
<sequence length="296" mass="31674">LPDRASVTHLTGEARRPSNSAPMADRVHPAPLLPLSTPPAPPTDNSDAAAETAPLRSAIAAPAPAPGASYIVHVPKDQVLRVPPPDRARRYRKLAARPARRRMLRRACCGACCALLLLLVLAAAFVGAVYLVFRPRAPSFSVTSLSVAGLLDASPAQLDAAVRADNGANKKVGVDYRGGGEVSVSYSGFLLATGRWPAFYQAPRNVTLISMPLTGRDGLALTDDQRARLAEQAAAGAVPLTVEARVPVRVRLGKVLRTWTVDVWARCEVTVDRIDGETTAANRGCTVKAKPLWWWW</sequence>
<keyword evidence="4 6" id="KW-0472">Membrane</keyword>
<feature type="domain" description="Late embryogenesis abundant protein LEA-2 subgroup" evidence="7">
    <location>
        <begin position="162"/>
        <end position="263"/>
    </location>
</feature>
<dbReference type="Proteomes" id="UP000015105">
    <property type="component" value="Chromosome 4D"/>
</dbReference>
<evidence type="ECO:0000256" key="3">
    <source>
        <dbReference type="ARBA" id="ARBA00022989"/>
    </source>
</evidence>
<reference evidence="8" key="5">
    <citation type="journal article" date="2021" name="G3 (Bethesda)">
        <title>Aegilops tauschii genome assembly Aet v5.0 features greater sequence contiguity and improved annotation.</title>
        <authorList>
            <person name="Wang L."/>
            <person name="Zhu T."/>
            <person name="Rodriguez J.C."/>
            <person name="Deal K.R."/>
            <person name="Dubcovsky J."/>
            <person name="McGuire P.E."/>
            <person name="Lux T."/>
            <person name="Spannagl M."/>
            <person name="Mayer K.F.X."/>
            <person name="Baldrich P."/>
            <person name="Meyers B.C."/>
            <person name="Huo N."/>
            <person name="Gu Y.Q."/>
            <person name="Zhou H."/>
            <person name="Devos K.M."/>
            <person name="Bennetzen J.L."/>
            <person name="Unver T."/>
            <person name="Budak H."/>
            <person name="Gulick P.J."/>
            <person name="Galiba G."/>
            <person name="Kalapos B."/>
            <person name="Nelson D.R."/>
            <person name="Li P."/>
            <person name="You F.M."/>
            <person name="Luo M.C."/>
            <person name="Dvorak J."/>
        </authorList>
    </citation>
    <scope>NUCLEOTIDE SEQUENCE [LARGE SCALE GENOMIC DNA]</scope>
    <source>
        <strain evidence="8">cv. AL8/78</strain>
    </source>
</reference>
<evidence type="ECO:0000259" key="7">
    <source>
        <dbReference type="Pfam" id="PF03168"/>
    </source>
</evidence>
<dbReference type="InterPro" id="IPR004864">
    <property type="entry name" value="LEA_2"/>
</dbReference>
<dbReference type="GO" id="GO:0005886">
    <property type="term" value="C:plasma membrane"/>
    <property type="evidence" value="ECO:0007669"/>
    <property type="project" value="TreeGrafter"/>
</dbReference>
<keyword evidence="3 6" id="KW-1133">Transmembrane helix</keyword>
<evidence type="ECO:0000313" key="8">
    <source>
        <dbReference type="EnsemblPlants" id="AET4Gv20267700.1"/>
    </source>
</evidence>
<reference evidence="8" key="4">
    <citation type="submission" date="2019-03" db="UniProtKB">
        <authorList>
            <consortium name="EnsemblPlants"/>
        </authorList>
    </citation>
    <scope>IDENTIFICATION</scope>
</reference>
<dbReference type="STRING" id="200361.A0A453HQW6"/>
<dbReference type="InterPro" id="IPR044839">
    <property type="entry name" value="NDR1-like"/>
</dbReference>
<accession>A0A453HQW6</accession>
<evidence type="ECO:0000256" key="1">
    <source>
        <dbReference type="ARBA" id="ARBA00004167"/>
    </source>
</evidence>
<keyword evidence="9" id="KW-1185">Reference proteome</keyword>
<comment type="subcellular location">
    <subcellularLocation>
        <location evidence="1">Membrane</location>
        <topology evidence="1">Single-pass membrane protein</topology>
    </subcellularLocation>
</comment>
<evidence type="ECO:0000256" key="6">
    <source>
        <dbReference type="SAM" id="Phobius"/>
    </source>
</evidence>
<evidence type="ECO:0000256" key="5">
    <source>
        <dbReference type="SAM" id="MobiDB-lite"/>
    </source>
</evidence>
<dbReference type="PANTHER" id="PTHR31234:SF70">
    <property type="entry name" value="LATE EMBRYOGENESIS ABUNDANT PROTEIN LEA-2 SUBGROUP DOMAIN-CONTAINING PROTEIN"/>
    <property type="match status" value="1"/>
</dbReference>
<reference evidence="9" key="1">
    <citation type="journal article" date="2014" name="Science">
        <title>Ancient hybridizations among the ancestral genomes of bread wheat.</title>
        <authorList>
            <consortium name="International Wheat Genome Sequencing Consortium,"/>
            <person name="Marcussen T."/>
            <person name="Sandve S.R."/>
            <person name="Heier L."/>
            <person name="Spannagl M."/>
            <person name="Pfeifer M."/>
            <person name="Jakobsen K.S."/>
            <person name="Wulff B.B."/>
            <person name="Steuernagel B."/>
            <person name="Mayer K.F."/>
            <person name="Olsen O.A."/>
        </authorList>
    </citation>
    <scope>NUCLEOTIDE SEQUENCE [LARGE SCALE GENOMIC DNA]</scope>
    <source>
        <strain evidence="9">cv. AL8/78</strain>
    </source>
</reference>